<dbReference type="Pfam" id="PF02357">
    <property type="entry name" value="NusG"/>
    <property type="match status" value="1"/>
</dbReference>
<dbReference type="InterPro" id="IPR006645">
    <property type="entry name" value="NGN-like_dom"/>
</dbReference>
<dbReference type="Gene3D" id="3.30.70.940">
    <property type="entry name" value="NusG, N-terminal domain"/>
    <property type="match status" value="1"/>
</dbReference>
<keyword evidence="2" id="KW-0805">Transcription regulation</keyword>
<keyword evidence="3" id="KW-0804">Transcription</keyword>
<evidence type="ECO:0000313" key="5">
    <source>
        <dbReference type="EMBL" id="SVB41883.1"/>
    </source>
</evidence>
<evidence type="ECO:0000256" key="3">
    <source>
        <dbReference type="ARBA" id="ARBA00023163"/>
    </source>
</evidence>
<reference evidence="5" key="1">
    <citation type="submission" date="2018-05" db="EMBL/GenBank/DDBJ databases">
        <authorList>
            <person name="Lanie J.A."/>
            <person name="Ng W.-L."/>
            <person name="Kazmierczak K.M."/>
            <person name="Andrzejewski T.M."/>
            <person name="Davidsen T.M."/>
            <person name="Wayne K.J."/>
            <person name="Tettelin H."/>
            <person name="Glass J.I."/>
            <person name="Rusch D."/>
            <person name="Podicherti R."/>
            <person name="Tsui H.-C.T."/>
            <person name="Winkler M.E."/>
        </authorList>
    </citation>
    <scope>NUCLEOTIDE SEQUENCE</scope>
</reference>
<dbReference type="PANTHER" id="PTHR30265:SF4">
    <property type="entry name" value="KOW MOTIF FAMILY PROTEIN, EXPRESSED"/>
    <property type="match status" value="1"/>
</dbReference>
<dbReference type="InterPro" id="IPR043425">
    <property type="entry name" value="NusG-like"/>
</dbReference>
<dbReference type="InterPro" id="IPR036735">
    <property type="entry name" value="NGN_dom_sf"/>
</dbReference>
<protein>
    <recommendedName>
        <fullName evidence="4">NusG-like N-terminal domain-containing protein</fullName>
    </recommendedName>
</protein>
<sequence length="177" mass="20212">MEQLTEVTDDAQAPQDAELDWYVAHVRPRCEKKLVEHGKIYNFSTTLPTYSSTKKYRGKVVTFQKPLFPGYVFLQLNLKTREVAIQSNYVANMLEVHDQEEFKEQLSDILFALEQNVDIRVEPMIGKGNRVMIKSGSLQGQEGWVEDRFGMTTVLLRLDFIGQAAAIKVDASILELI</sequence>
<evidence type="ECO:0000256" key="2">
    <source>
        <dbReference type="ARBA" id="ARBA00023015"/>
    </source>
</evidence>
<feature type="domain" description="NusG-like N-terminal" evidence="4">
    <location>
        <begin position="20"/>
        <end position="83"/>
    </location>
</feature>
<keyword evidence="1" id="KW-0889">Transcription antitermination</keyword>
<dbReference type="EMBL" id="UINC01041093">
    <property type="protein sequence ID" value="SVB41883.1"/>
    <property type="molecule type" value="Genomic_DNA"/>
</dbReference>
<gene>
    <name evidence="5" type="ORF">METZ01_LOCUS194737</name>
</gene>
<proteinExistence type="predicted"/>
<dbReference type="GO" id="GO:0006354">
    <property type="term" value="P:DNA-templated transcription elongation"/>
    <property type="evidence" value="ECO:0007669"/>
    <property type="project" value="InterPro"/>
</dbReference>
<name>A0A382DW36_9ZZZZ</name>
<dbReference type="AlphaFoldDB" id="A0A382DW36"/>
<dbReference type="GO" id="GO:0031564">
    <property type="term" value="P:transcription antitermination"/>
    <property type="evidence" value="ECO:0007669"/>
    <property type="project" value="UniProtKB-KW"/>
</dbReference>
<dbReference type="PANTHER" id="PTHR30265">
    <property type="entry name" value="RHO-INTERACTING TRANSCRIPTION TERMINATION FACTOR NUSG"/>
    <property type="match status" value="1"/>
</dbReference>
<dbReference type="SUPFAM" id="SSF82679">
    <property type="entry name" value="N-utilization substance G protein NusG, N-terminal domain"/>
    <property type="match status" value="1"/>
</dbReference>
<evidence type="ECO:0000259" key="4">
    <source>
        <dbReference type="Pfam" id="PF02357"/>
    </source>
</evidence>
<evidence type="ECO:0000256" key="1">
    <source>
        <dbReference type="ARBA" id="ARBA00022814"/>
    </source>
</evidence>
<organism evidence="5">
    <name type="scientific">marine metagenome</name>
    <dbReference type="NCBI Taxonomy" id="408172"/>
    <lineage>
        <taxon>unclassified sequences</taxon>
        <taxon>metagenomes</taxon>
        <taxon>ecological metagenomes</taxon>
    </lineage>
</organism>
<accession>A0A382DW36</accession>